<dbReference type="EMBL" id="ACEC01000094">
    <property type="protein sequence ID" value="EEG29608.1"/>
    <property type="molecule type" value="Genomic_DNA"/>
</dbReference>
<dbReference type="HOGENOM" id="CLU_3307453_0_0_9"/>
<reference evidence="1 2" key="1">
    <citation type="submission" date="2009-01" db="EMBL/GenBank/DDBJ databases">
        <authorList>
            <person name="Fulton L."/>
            <person name="Clifton S."/>
            <person name="Fulton B."/>
            <person name="Xu J."/>
            <person name="Minx P."/>
            <person name="Pepin K.H."/>
            <person name="Johnson M."/>
            <person name="Bhonagiri V."/>
            <person name="Nash W.E."/>
            <person name="Mardis E.R."/>
            <person name="Wilson R.K."/>
        </authorList>
    </citation>
    <scope>NUCLEOTIDE SEQUENCE [LARGE SCALE GENOMIC DNA]</scope>
    <source>
        <strain evidence="1 2">DSM 5476</strain>
    </source>
</reference>
<dbReference type="Proteomes" id="UP000003340">
    <property type="component" value="Unassembled WGS sequence"/>
</dbReference>
<evidence type="ECO:0000313" key="2">
    <source>
        <dbReference type="Proteomes" id="UP000003340"/>
    </source>
</evidence>
<protein>
    <submittedName>
        <fullName evidence="1">Uncharacterized protein</fullName>
    </submittedName>
</protein>
<organism evidence="1 2">
    <name type="scientific">[Clostridium] methylpentosum DSM 5476</name>
    <dbReference type="NCBI Taxonomy" id="537013"/>
    <lineage>
        <taxon>Bacteria</taxon>
        <taxon>Bacillati</taxon>
        <taxon>Bacillota</taxon>
        <taxon>Clostridia</taxon>
        <taxon>Eubacteriales</taxon>
        <taxon>Oscillospiraceae</taxon>
        <taxon>Oscillospiraceae incertae sedis</taxon>
    </lineage>
</organism>
<sequence length="39" mass="4474">MHIGHPPRFLIACTPLSYEPVLPNRTKKIGQAVDELHFF</sequence>
<name>C0EFZ8_9FIRM</name>
<proteinExistence type="predicted"/>
<comment type="caution">
    <text evidence="1">The sequence shown here is derived from an EMBL/GenBank/DDBJ whole genome shotgun (WGS) entry which is preliminary data.</text>
</comment>
<evidence type="ECO:0000313" key="1">
    <source>
        <dbReference type="EMBL" id="EEG29608.1"/>
    </source>
</evidence>
<reference evidence="1 2" key="2">
    <citation type="submission" date="2009-02" db="EMBL/GenBank/DDBJ databases">
        <title>Draft genome sequence of Clostridium methylpentosum (DSM 5476).</title>
        <authorList>
            <person name="Sudarsanam P."/>
            <person name="Ley R."/>
            <person name="Guruge J."/>
            <person name="Turnbaugh P.J."/>
            <person name="Mahowald M."/>
            <person name="Liep D."/>
            <person name="Gordon J."/>
        </authorList>
    </citation>
    <scope>NUCLEOTIDE SEQUENCE [LARGE SCALE GENOMIC DNA]</scope>
    <source>
        <strain evidence="1 2">DSM 5476</strain>
    </source>
</reference>
<keyword evidence="2" id="KW-1185">Reference proteome</keyword>
<accession>C0EFZ8</accession>
<dbReference type="STRING" id="537013.CLOSTMETH_02789"/>
<dbReference type="AlphaFoldDB" id="C0EFZ8"/>
<gene>
    <name evidence="1" type="ORF">CLOSTMETH_02789</name>
</gene>